<dbReference type="HAMAP" id="MF_01204">
    <property type="entry name" value="Oxidoreductase_RutE_HadB"/>
    <property type="match status" value="1"/>
</dbReference>
<evidence type="ECO:0000313" key="6">
    <source>
        <dbReference type="EMBL" id="CUS55367.1"/>
    </source>
</evidence>
<dbReference type="InterPro" id="IPR050461">
    <property type="entry name" value="Nitroreductase_HadB/RutE"/>
</dbReference>
<keyword evidence="2" id="KW-0288">FMN</keyword>
<proteinExistence type="inferred from homology"/>
<dbReference type="Gene3D" id="3.40.109.10">
    <property type="entry name" value="NADH Oxidase"/>
    <property type="match status" value="1"/>
</dbReference>
<dbReference type="InterPro" id="IPR023936">
    <property type="entry name" value="RutE-like"/>
</dbReference>
<evidence type="ECO:0000259" key="5">
    <source>
        <dbReference type="Pfam" id="PF00881"/>
    </source>
</evidence>
<dbReference type="CDD" id="cd02148">
    <property type="entry name" value="RutE-like"/>
    <property type="match status" value="1"/>
</dbReference>
<evidence type="ECO:0000256" key="3">
    <source>
        <dbReference type="ARBA" id="ARBA00022857"/>
    </source>
</evidence>
<feature type="domain" description="Nitroreductase" evidence="5">
    <location>
        <begin position="43"/>
        <end position="194"/>
    </location>
</feature>
<evidence type="ECO:0000256" key="4">
    <source>
        <dbReference type="ARBA" id="ARBA00023002"/>
    </source>
</evidence>
<organism evidence="6">
    <name type="scientific">hydrothermal vent metagenome</name>
    <dbReference type="NCBI Taxonomy" id="652676"/>
    <lineage>
        <taxon>unclassified sequences</taxon>
        <taxon>metagenomes</taxon>
        <taxon>ecological metagenomes</taxon>
    </lineage>
</organism>
<dbReference type="PANTHER" id="PTHR43543:SF1">
    <property type="entry name" value="MALONIC SEMIALDEHYDE REDUCTASE RUTE-RELATED"/>
    <property type="match status" value="1"/>
</dbReference>
<dbReference type="AlphaFoldDB" id="A0A160TXR4"/>
<gene>
    <name evidence="6" type="ORF">MGWOODY_XGa2494</name>
</gene>
<evidence type="ECO:0000256" key="1">
    <source>
        <dbReference type="ARBA" id="ARBA00022630"/>
    </source>
</evidence>
<dbReference type="Pfam" id="PF00881">
    <property type="entry name" value="Nitroreductase"/>
    <property type="match status" value="1"/>
</dbReference>
<accession>A0A160TXR4</accession>
<dbReference type="PANTHER" id="PTHR43543">
    <property type="entry name" value="MALONIC SEMIALDEHYDE REDUCTASE RUTE-RELATED"/>
    <property type="match status" value="1"/>
</dbReference>
<keyword evidence="3" id="KW-0521">NADP</keyword>
<sequence length="216" mass="23814">MDFDDLDIAAQSSLQGLKKEIQAADPATLRLLMTEARTFNAWQDKTVTVETLEQVYQIMKMGPTSANCCPARLVFLTSKGAKERLQPALKPNNVDKTMSAPVTAIIAHDIAFWQHAERMFPQNPAVQLAFKDNPAGAETAAFRNGSLQGAYFIIAARAVGLDCGPMSGFDNAMVDEEFFAETMFRSNFLCNIGYGDSSKTFKRLPRLDFDVACQVL</sequence>
<reference evidence="6" key="1">
    <citation type="submission" date="2015-10" db="EMBL/GenBank/DDBJ databases">
        <authorList>
            <person name="Gilbert D.G."/>
        </authorList>
    </citation>
    <scope>NUCLEOTIDE SEQUENCE</scope>
</reference>
<dbReference type="SUPFAM" id="SSF55469">
    <property type="entry name" value="FMN-dependent nitroreductase-like"/>
    <property type="match status" value="1"/>
</dbReference>
<evidence type="ECO:0000256" key="2">
    <source>
        <dbReference type="ARBA" id="ARBA00022643"/>
    </source>
</evidence>
<dbReference type="InterPro" id="IPR000415">
    <property type="entry name" value="Nitroreductase-like"/>
</dbReference>
<name>A0A160TXR4_9ZZZZ</name>
<dbReference type="NCBIfam" id="NF003768">
    <property type="entry name" value="PRK05365.1"/>
    <property type="match status" value="1"/>
</dbReference>
<keyword evidence="1" id="KW-0285">Flavoprotein</keyword>
<dbReference type="InterPro" id="IPR029479">
    <property type="entry name" value="Nitroreductase"/>
</dbReference>
<protein>
    <submittedName>
        <fullName evidence="6">Predicted reductase RutE in novel pyrimidine catabolism pathway</fullName>
    </submittedName>
</protein>
<dbReference type="EMBL" id="CZRL01000139">
    <property type="protein sequence ID" value="CUS55367.1"/>
    <property type="molecule type" value="Genomic_DNA"/>
</dbReference>
<keyword evidence="4" id="KW-0560">Oxidoreductase</keyword>
<dbReference type="GO" id="GO:0016491">
    <property type="term" value="F:oxidoreductase activity"/>
    <property type="evidence" value="ECO:0007669"/>
    <property type="project" value="UniProtKB-KW"/>
</dbReference>